<dbReference type="Gene3D" id="3.90.640.10">
    <property type="entry name" value="Actin, Chain A, domain 4"/>
    <property type="match status" value="1"/>
</dbReference>
<dbReference type="Pfam" id="PF00012">
    <property type="entry name" value="HSP70"/>
    <property type="match status" value="1"/>
</dbReference>
<keyword evidence="2 3" id="KW-0067">ATP-binding</keyword>
<dbReference type="SUPFAM" id="SSF100920">
    <property type="entry name" value="Heat shock protein 70kD (HSP70), peptide-binding domain"/>
    <property type="match status" value="1"/>
</dbReference>
<dbReference type="PROSITE" id="PS00297">
    <property type="entry name" value="HSP70_1"/>
    <property type="match status" value="1"/>
</dbReference>
<gene>
    <name evidence="4" type="ORF">NAEGRDRAFT_74222</name>
</gene>
<dbReference type="InParanoid" id="D2VYS3"/>
<dbReference type="InterPro" id="IPR043129">
    <property type="entry name" value="ATPase_NBD"/>
</dbReference>
<dbReference type="FunFam" id="3.30.420.40:FF:000004">
    <property type="entry name" value="Molecular chaperone DnaK"/>
    <property type="match status" value="1"/>
</dbReference>
<dbReference type="InterPro" id="IPR018181">
    <property type="entry name" value="Heat_shock_70_CS"/>
</dbReference>
<dbReference type="SUPFAM" id="SSF53067">
    <property type="entry name" value="Actin-like ATPase domain"/>
    <property type="match status" value="2"/>
</dbReference>
<dbReference type="PROSITE" id="PS00329">
    <property type="entry name" value="HSP70_2"/>
    <property type="match status" value="1"/>
</dbReference>
<dbReference type="NCBIfam" id="NF001413">
    <property type="entry name" value="PRK00290.1"/>
    <property type="match status" value="1"/>
</dbReference>
<dbReference type="Gene3D" id="2.60.34.10">
    <property type="entry name" value="Substrate Binding Domain Of DNAk, Chain A, domain 1"/>
    <property type="match status" value="1"/>
</dbReference>
<sequence>MNCNSNNNNGTTVEKVERNFHLKEGGGVLGIDLGTTNSCVAIMEGNHLDAVHVRVLENELGFRTTPSVVAFDSQDKLIVGEPAKRQAIMNPKNTLHAVKRLIGLSYEDARKNGHSLPFELVSGKRGQVAIRMGNGKEFSPTQISAFILQHMRDVAQQYLGQRIDRAVITVPAYFNENQKQATMDAGMIAGITVERIINEPTAAALAYGLGGKRFSNFEINDRDGTIVVFDLGGGTFDVSILEISGDVFQVVATNGDAFLGGEDFDNRILQWIVKKFKEEQKVNLEEDPLAYQRLKEAAEKAKIELSSVISTEINLPFIGRNAFGPVNLKMTLKRSEFETMCADLVERTLKPVQKCMKDAGLRPSDISQVILVGGMTRMPLIEKMVSSYFQQTPNKSVNPDEAVAIGAAIQGSICSGQLVETKQSIILLDVVPLSLGVALVNDVYKVMIPRNTQVPARFADHFTTIKDNQTNILIDIYQGERELASKNKNLGQMVLSGIPPAPKGIPNIKTTFSIDVNGLLFVESEDMASGSQVNMFITSHNSLTNQEIEEMRKLAEQYKYQDTQQVEWNVKKTESEELIQKCENSQHVAKDSSNEKQAELGEAIRELRHSVSNRDSAKYTSITDLLKRMSF</sequence>
<dbReference type="FunFam" id="3.90.640.10:FF:000003">
    <property type="entry name" value="Molecular chaperone DnaK"/>
    <property type="match status" value="1"/>
</dbReference>
<dbReference type="RefSeq" id="XP_002670705.1">
    <property type="nucleotide sequence ID" value="XM_002670659.1"/>
</dbReference>
<keyword evidence="1 3" id="KW-0547">Nucleotide-binding</keyword>
<dbReference type="InterPro" id="IPR029047">
    <property type="entry name" value="HSP70_peptide-bd_sf"/>
</dbReference>
<dbReference type="Proteomes" id="UP000006671">
    <property type="component" value="Unassembled WGS sequence"/>
</dbReference>
<dbReference type="Gene3D" id="3.30.420.40">
    <property type="match status" value="2"/>
</dbReference>
<proteinExistence type="inferred from homology"/>
<dbReference type="EMBL" id="GG738912">
    <property type="protein sequence ID" value="EFC37961.1"/>
    <property type="molecule type" value="Genomic_DNA"/>
</dbReference>
<dbReference type="GO" id="GO:0005524">
    <property type="term" value="F:ATP binding"/>
    <property type="evidence" value="ECO:0007669"/>
    <property type="project" value="UniProtKB-KW"/>
</dbReference>
<name>D2VYS3_NAEGR</name>
<dbReference type="PANTHER" id="PTHR19375">
    <property type="entry name" value="HEAT SHOCK PROTEIN 70KDA"/>
    <property type="match status" value="1"/>
</dbReference>
<dbReference type="eggNOG" id="KOG0102">
    <property type="taxonomic scope" value="Eukaryota"/>
</dbReference>
<organism evidence="5">
    <name type="scientific">Naegleria gruberi</name>
    <name type="common">Amoeba</name>
    <dbReference type="NCBI Taxonomy" id="5762"/>
    <lineage>
        <taxon>Eukaryota</taxon>
        <taxon>Discoba</taxon>
        <taxon>Heterolobosea</taxon>
        <taxon>Tetramitia</taxon>
        <taxon>Eutetramitia</taxon>
        <taxon>Vahlkampfiidae</taxon>
        <taxon>Naegleria</taxon>
    </lineage>
</organism>
<evidence type="ECO:0000313" key="5">
    <source>
        <dbReference type="Proteomes" id="UP000006671"/>
    </source>
</evidence>
<keyword evidence="5" id="KW-1185">Reference proteome</keyword>
<reference evidence="4 5" key="1">
    <citation type="journal article" date="2010" name="Cell">
        <title>The genome of Naegleria gruberi illuminates early eukaryotic versatility.</title>
        <authorList>
            <person name="Fritz-Laylin L.K."/>
            <person name="Prochnik S.E."/>
            <person name="Ginger M.L."/>
            <person name="Dacks J.B."/>
            <person name="Carpenter M.L."/>
            <person name="Field M.C."/>
            <person name="Kuo A."/>
            <person name="Paredez A."/>
            <person name="Chapman J."/>
            <person name="Pham J."/>
            <person name="Shu S."/>
            <person name="Neupane R."/>
            <person name="Cipriano M."/>
            <person name="Mancuso J."/>
            <person name="Tu H."/>
            <person name="Salamov A."/>
            <person name="Lindquist E."/>
            <person name="Shapiro H."/>
            <person name="Lucas S."/>
            <person name="Grigoriev I.V."/>
            <person name="Cande W.Z."/>
            <person name="Fulton C."/>
            <person name="Rokhsar D.S."/>
            <person name="Dawson S.C."/>
        </authorList>
    </citation>
    <scope>NUCLEOTIDE SEQUENCE [LARGE SCALE GENOMIC DNA]</scope>
    <source>
        <strain evidence="4 5">NEG-M</strain>
    </source>
</reference>
<dbReference type="CDD" id="cd10234">
    <property type="entry name" value="ASKHA_NBD_HSP70_DnaK-like"/>
    <property type="match status" value="1"/>
</dbReference>
<dbReference type="GeneID" id="8857895"/>
<comment type="similarity">
    <text evidence="3">Belongs to the heat shock protein 70 family.</text>
</comment>
<dbReference type="OMA" id="IPNEWGE"/>
<dbReference type="VEuPathDB" id="AmoebaDB:NAEGRDRAFT_74222"/>
<dbReference type="STRING" id="5762.D2VYS3"/>
<dbReference type="AlphaFoldDB" id="D2VYS3"/>
<dbReference type="PRINTS" id="PR00301">
    <property type="entry name" value="HEATSHOCK70"/>
</dbReference>
<accession>D2VYS3</accession>
<dbReference type="PROSITE" id="PS01036">
    <property type="entry name" value="HSP70_3"/>
    <property type="match status" value="1"/>
</dbReference>
<evidence type="ECO:0000313" key="4">
    <source>
        <dbReference type="EMBL" id="EFC37961.1"/>
    </source>
</evidence>
<protein>
    <submittedName>
        <fullName evidence="4">Predicted protein</fullName>
    </submittedName>
</protein>
<evidence type="ECO:0000256" key="3">
    <source>
        <dbReference type="RuleBase" id="RU003322"/>
    </source>
</evidence>
<dbReference type="KEGG" id="ngr:NAEGRDRAFT_74222"/>
<dbReference type="GO" id="GO:0140662">
    <property type="term" value="F:ATP-dependent protein folding chaperone"/>
    <property type="evidence" value="ECO:0007669"/>
    <property type="project" value="InterPro"/>
</dbReference>
<evidence type="ECO:0000256" key="2">
    <source>
        <dbReference type="ARBA" id="ARBA00022840"/>
    </source>
</evidence>
<evidence type="ECO:0000256" key="1">
    <source>
        <dbReference type="ARBA" id="ARBA00022741"/>
    </source>
</evidence>
<dbReference type="InterPro" id="IPR013126">
    <property type="entry name" value="Hsp_70_fam"/>
</dbReference>